<evidence type="ECO:0000313" key="3">
    <source>
        <dbReference type="Proteomes" id="UP000626109"/>
    </source>
</evidence>
<sequence>TNELMRQAAVARLQNRIILARILALILLAVVIVNVAVWVAYATSDAGGYQWPAWVSSFATITAFALVANALLPITRMKGSSLALSIVLGTCIIVNIAVWVIYLLTACIHEGYYSWLDQKWILHEVKGCQWSYPWPLWINASSLIAAVVLFAFKSICRPIQHTEAEINSEMSSSSDGE</sequence>
<feature type="transmembrane region" description="Helical" evidence="1">
    <location>
        <begin position="132"/>
        <end position="152"/>
    </location>
</feature>
<proteinExistence type="predicted"/>
<name>A0A813K6C2_POLGL</name>
<evidence type="ECO:0000256" key="1">
    <source>
        <dbReference type="SAM" id="Phobius"/>
    </source>
</evidence>
<feature type="transmembrane region" description="Helical" evidence="1">
    <location>
        <begin position="22"/>
        <end position="41"/>
    </location>
</feature>
<dbReference type="EMBL" id="CAJNNW010028214">
    <property type="protein sequence ID" value="CAE8695185.1"/>
    <property type="molecule type" value="Genomic_DNA"/>
</dbReference>
<dbReference type="AlphaFoldDB" id="A0A813K6C2"/>
<comment type="caution">
    <text evidence="2">The sequence shown here is derived from an EMBL/GenBank/DDBJ whole genome shotgun (WGS) entry which is preliminary data.</text>
</comment>
<feature type="transmembrane region" description="Helical" evidence="1">
    <location>
        <begin position="53"/>
        <end position="72"/>
    </location>
</feature>
<feature type="transmembrane region" description="Helical" evidence="1">
    <location>
        <begin position="84"/>
        <end position="112"/>
    </location>
</feature>
<dbReference type="Proteomes" id="UP000626109">
    <property type="component" value="Unassembled WGS sequence"/>
</dbReference>
<gene>
    <name evidence="2" type="ORF">PGLA2088_LOCUS29224</name>
</gene>
<organism evidence="2 3">
    <name type="scientific">Polarella glacialis</name>
    <name type="common">Dinoflagellate</name>
    <dbReference type="NCBI Taxonomy" id="89957"/>
    <lineage>
        <taxon>Eukaryota</taxon>
        <taxon>Sar</taxon>
        <taxon>Alveolata</taxon>
        <taxon>Dinophyceae</taxon>
        <taxon>Suessiales</taxon>
        <taxon>Suessiaceae</taxon>
        <taxon>Polarella</taxon>
    </lineage>
</organism>
<keyword evidence="1" id="KW-0472">Membrane</keyword>
<feature type="non-terminal residue" evidence="2">
    <location>
        <position position="1"/>
    </location>
</feature>
<keyword evidence="1" id="KW-0812">Transmembrane</keyword>
<accession>A0A813K6C2</accession>
<reference evidence="2" key="1">
    <citation type="submission" date="2021-02" db="EMBL/GenBank/DDBJ databases">
        <authorList>
            <person name="Dougan E. K."/>
            <person name="Rhodes N."/>
            <person name="Thang M."/>
            <person name="Chan C."/>
        </authorList>
    </citation>
    <scope>NUCLEOTIDE SEQUENCE</scope>
</reference>
<protein>
    <submittedName>
        <fullName evidence="2">Uncharacterized protein</fullName>
    </submittedName>
</protein>
<evidence type="ECO:0000313" key="2">
    <source>
        <dbReference type="EMBL" id="CAE8695185.1"/>
    </source>
</evidence>
<keyword evidence="1" id="KW-1133">Transmembrane helix</keyword>